<sequence length="197" mass="22679">MAVAKKKVGKRSFPKKTKEPKKKVSYNALSEEKIELIRCEYLRGQKREDICRKFKISYKTLDNFVQRRAWTKDREEIVGNLREEFAVQILTDKVTALARLNQEATQYLDLLREKLYDSETSNMEISLLLKSRNLLTRELLRSLNLPETIRQESGNGNEKATVNIQIVSGVGEKPGTIEKLIGGTMRPEDKEAGEFTK</sequence>
<organism evidence="2 3">
    <name type="scientific">Leptospira alexanderi serovar Manhao 3 str. L 60</name>
    <dbReference type="NCBI Taxonomy" id="1049759"/>
    <lineage>
        <taxon>Bacteria</taxon>
        <taxon>Pseudomonadati</taxon>
        <taxon>Spirochaetota</taxon>
        <taxon>Spirochaetia</taxon>
        <taxon>Leptospirales</taxon>
        <taxon>Leptospiraceae</taxon>
        <taxon>Leptospira</taxon>
    </lineage>
</organism>
<reference evidence="2" key="1">
    <citation type="submission" date="2013-05" db="EMBL/GenBank/DDBJ databases">
        <authorList>
            <person name="Harkins D.M."/>
            <person name="Durkin A.S."/>
            <person name="Brinkac L.M."/>
            <person name="Haft D.H."/>
            <person name="Selengut J.D."/>
            <person name="Sanka R."/>
            <person name="DePew J."/>
            <person name="Purushe J."/>
            <person name="Hartskeerl R.A."/>
            <person name="Ahmed A."/>
            <person name="van der Linden H."/>
            <person name="Goris M.G.A."/>
            <person name="Vinetz J.M."/>
            <person name="Sutton G.G."/>
            <person name="Nierman W.C."/>
            <person name="Fouts D.E."/>
        </authorList>
    </citation>
    <scope>NUCLEOTIDE SEQUENCE [LARGE SCALE GENOMIC DNA]</scope>
    <source>
        <strain evidence="2">L 60</strain>
    </source>
</reference>
<proteinExistence type="predicted"/>
<accession>V6HVK6</accession>
<evidence type="ECO:0000313" key="2">
    <source>
        <dbReference type="EMBL" id="EQA61416.1"/>
    </source>
</evidence>
<dbReference type="OrthoDB" id="344151at2"/>
<keyword evidence="3" id="KW-1185">Reference proteome</keyword>
<dbReference type="Proteomes" id="UP000018747">
    <property type="component" value="Unassembled WGS sequence"/>
</dbReference>
<name>V6HVK6_9LEPT</name>
<evidence type="ECO:0000313" key="3">
    <source>
        <dbReference type="Proteomes" id="UP000018747"/>
    </source>
</evidence>
<dbReference type="AlphaFoldDB" id="V6HVK6"/>
<dbReference type="RefSeq" id="WP_010576893.1">
    <property type="nucleotide sequence ID" value="NZ_AHMT02000050.1"/>
</dbReference>
<comment type="caution">
    <text evidence="2">The sequence shown here is derived from an EMBL/GenBank/DDBJ whole genome shotgun (WGS) entry which is preliminary data.</text>
</comment>
<dbReference type="EMBL" id="AHMT02000050">
    <property type="protein sequence ID" value="EQA61416.1"/>
    <property type="molecule type" value="Genomic_DNA"/>
</dbReference>
<evidence type="ECO:0000256" key="1">
    <source>
        <dbReference type="SAM" id="MobiDB-lite"/>
    </source>
</evidence>
<protein>
    <submittedName>
        <fullName evidence="2">Uncharacterized protein</fullName>
    </submittedName>
</protein>
<feature type="region of interest" description="Disordered" evidence="1">
    <location>
        <begin position="1"/>
        <end position="21"/>
    </location>
</feature>
<gene>
    <name evidence="2" type="ORF">LEP1GSC062_4271</name>
</gene>
<feature type="region of interest" description="Disordered" evidence="1">
    <location>
        <begin position="177"/>
        <end position="197"/>
    </location>
</feature>
<feature type="compositionally biased region" description="Basic and acidic residues" evidence="1">
    <location>
        <begin position="186"/>
        <end position="197"/>
    </location>
</feature>